<evidence type="ECO:0000313" key="1">
    <source>
        <dbReference type="EMBL" id="KAK3721027.1"/>
    </source>
</evidence>
<keyword evidence="2" id="KW-1185">Reference proteome</keyword>
<dbReference type="EMBL" id="JAUTXU010000019">
    <property type="protein sequence ID" value="KAK3721027.1"/>
    <property type="molecule type" value="Genomic_DNA"/>
</dbReference>
<comment type="caution">
    <text evidence="1">The sequence shown here is derived from an EMBL/GenBank/DDBJ whole genome shotgun (WGS) entry which is preliminary data.</text>
</comment>
<gene>
    <name evidence="1" type="ORF">LTR37_003317</name>
</gene>
<accession>A0ACC3NPX0</accession>
<sequence>MVEVTAGSAKMENSAAGRGNERRKSWLKDLIKRWRRSTSRRAAAGEPSHLQSTTADRQPDPLKSDTTEAISTADEPSGPSKSADMTADKPADVQPLAGNDTPLVADDGDLIPADDNIEALLPMVSLSQERAQKIFEKYGLKYESRNANTDPEPRDATQRVEKSIRIRIHWTCHDCNTSFGANKTCTSCEHRRCRECSRSPSKKVKDLLKKSKEQDEQETKVPSAASAVPGTVIGAEDMENATSNTVPGITSAAPESRRQQLVPSEDDVDATQQKYIIQTLPRSAIEMVLEPTAQTRDRTTSEQPGQRLHNDGILFPQEPKMVATVQRVFRKPRQRVRWSCHECETMFFGRDPCRGCGHERCKACIRSPPKRIPQPPDPAVLQSVNDKLAQLHVQPPIPTPGVVAAAG</sequence>
<name>A0ACC3NPX0_9PEZI</name>
<dbReference type="Proteomes" id="UP001281147">
    <property type="component" value="Unassembled WGS sequence"/>
</dbReference>
<organism evidence="1 2">
    <name type="scientific">Vermiconidia calcicola</name>
    <dbReference type="NCBI Taxonomy" id="1690605"/>
    <lineage>
        <taxon>Eukaryota</taxon>
        <taxon>Fungi</taxon>
        <taxon>Dikarya</taxon>
        <taxon>Ascomycota</taxon>
        <taxon>Pezizomycotina</taxon>
        <taxon>Dothideomycetes</taxon>
        <taxon>Dothideomycetidae</taxon>
        <taxon>Mycosphaerellales</taxon>
        <taxon>Extremaceae</taxon>
        <taxon>Vermiconidia</taxon>
    </lineage>
</organism>
<proteinExistence type="predicted"/>
<protein>
    <submittedName>
        <fullName evidence="1">Uncharacterized protein</fullName>
    </submittedName>
</protein>
<evidence type="ECO:0000313" key="2">
    <source>
        <dbReference type="Proteomes" id="UP001281147"/>
    </source>
</evidence>
<reference evidence="1" key="1">
    <citation type="submission" date="2023-07" db="EMBL/GenBank/DDBJ databases">
        <title>Black Yeasts Isolated from many extreme environments.</title>
        <authorList>
            <person name="Coleine C."/>
            <person name="Stajich J.E."/>
            <person name="Selbmann L."/>
        </authorList>
    </citation>
    <scope>NUCLEOTIDE SEQUENCE</scope>
    <source>
        <strain evidence="1">CCFEE 5714</strain>
    </source>
</reference>